<evidence type="ECO:0000313" key="4">
    <source>
        <dbReference type="EMBL" id="KDO34407.1"/>
    </source>
</evidence>
<dbReference type="KEGG" id="spar:SPRG_01543"/>
<reference evidence="4 5" key="1">
    <citation type="journal article" date="2013" name="PLoS Genet.">
        <title>Distinctive expansion of potential virulence genes in the genome of the oomycete fish pathogen Saprolegnia parasitica.</title>
        <authorList>
            <person name="Jiang R.H."/>
            <person name="de Bruijn I."/>
            <person name="Haas B.J."/>
            <person name="Belmonte R."/>
            <person name="Lobach L."/>
            <person name="Christie J."/>
            <person name="van den Ackerveken G."/>
            <person name="Bottin A."/>
            <person name="Bulone V."/>
            <person name="Diaz-Moreno S.M."/>
            <person name="Dumas B."/>
            <person name="Fan L."/>
            <person name="Gaulin E."/>
            <person name="Govers F."/>
            <person name="Grenville-Briggs L.J."/>
            <person name="Horner N.R."/>
            <person name="Levin J.Z."/>
            <person name="Mammella M."/>
            <person name="Meijer H.J."/>
            <person name="Morris P."/>
            <person name="Nusbaum C."/>
            <person name="Oome S."/>
            <person name="Phillips A.J."/>
            <person name="van Rooyen D."/>
            <person name="Rzeszutek E."/>
            <person name="Saraiva M."/>
            <person name="Secombes C.J."/>
            <person name="Seidl M.F."/>
            <person name="Snel B."/>
            <person name="Stassen J.H."/>
            <person name="Sykes S."/>
            <person name="Tripathy S."/>
            <person name="van den Berg H."/>
            <person name="Vega-Arreguin J.C."/>
            <person name="Wawra S."/>
            <person name="Young S.K."/>
            <person name="Zeng Q."/>
            <person name="Dieguez-Uribeondo J."/>
            <person name="Russ C."/>
            <person name="Tyler B.M."/>
            <person name="van West P."/>
        </authorList>
    </citation>
    <scope>NUCLEOTIDE SEQUENCE [LARGE SCALE GENOMIC DNA]</scope>
    <source>
        <strain evidence="4 5">CBS 223.65</strain>
    </source>
</reference>
<name>A0A067D5W6_SAPPC</name>
<accession>A0A067D5W6</accession>
<evidence type="ECO:0000256" key="1">
    <source>
        <dbReference type="ARBA" id="ARBA00022614"/>
    </source>
</evidence>
<keyword evidence="2" id="KW-0677">Repeat</keyword>
<dbReference type="PROSITE" id="PS51450">
    <property type="entry name" value="LRR"/>
    <property type="match status" value="4"/>
</dbReference>
<dbReference type="Gene3D" id="3.80.10.10">
    <property type="entry name" value="Ribonuclease Inhibitor"/>
    <property type="match status" value="2"/>
</dbReference>
<dbReference type="SMART" id="SM00369">
    <property type="entry name" value="LRR_TYP"/>
    <property type="match status" value="3"/>
</dbReference>
<dbReference type="Proteomes" id="UP000030745">
    <property type="component" value="Unassembled WGS sequence"/>
</dbReference>
<dbReference type="VEuPathDB" id="FungiDB:SPRG_01543"/>
<protein>
    <submittedName>
        <fullName evidence="4">Uncharacterized protein</fullName>
    </submittedName>
</protein>
<proteinExistence type="predicted"/>
<dbReference type="GO" id="GO:0005737">
    <property type="term" value="C:cytoplasm"/>
    <property type="evidence" value="ECO:0007669"/>
    <property type="project" value="TreeGrafter"/>
</dbReference>
<sequence length="617" mass="67985">MARALTADDITLATGETDHARLVTIEIIFGVFETIGGLDGCVNLCSLTMLNCRLQRISQLSPVSLTLTRLCLSDQELTRIEGLALPNLRQLLLDRNRIRVIENLDGCPKLQKLWLSHNCLTTIENLGACPDLRELWLQNNQIQGIGDGLAKLTNLHSLAIAGNGIGDFSDLATLAHLPNLCSLSLDDAHYGSNPITREKGYRTYILNQLPQVLAFNDRIDAIQQDHERALSAIDSRRHRNQSHADVLQHELLAAFKNLEESVQKGRAAIAAEETRQALLREKHATALQHTLEALESEYTAHVDAMLRRETEAAAHTEAMFKILDARIAAEEEHALAVAAAQAAYPLYVFYLVHGASPEHRYLASLFAAPPQRTPDADDIKVLQVYRCQGPPTTTTTTTELLFGVVHGALVAPTTMPLVLCATPWLAMAFHDRMSPPNARRHRHVLVAKAPTTIASVVEWRNLASVDDLHTALASLELPREPISWVQVVYHIGDQQGQAYCLAPGRIALVEAAPEYYCTTFATPAAMSEPDLEALIASPEPALEAMDGDTTLLEGYDGRLQSALAAYTEALWADVGPRAKAKEPDDRKRVAKLQASIQHEQETQKTTLRQQLHRSTKP</sequence>
<keyword evidence="1" id="KW-0433">Leucine-rich repeat</keyword>
<evidence type="ECO:0000256" key="2">
    <source>
        <dbReference type="ARBA" id="ARBA00022737"/>
    </source>
</evidence>
<dbReference type="RefSeq" id="XP_012195141.1">
    <property type="nucleotide sequence ID" value="XM_012339751.1"/>
</dbReference>
<dbReference type="InterPro" id="IPR032675">
    <property type="entry name" value="LRR_dom_sf"/>
</dbReference>
<dbReference type="AlphaFoldDB" id="A0A067D5W6"/>
<dbReference type="EMBL" id="KK583191">
    <property type="protein sequence ID" value="KDO34407.1"/>
    <property type="molecule type" value="Genomic_DNA"/>
</dbReference>
<dbReference type="GeneID" id="24124127"/>
<dbReference type="PANTHER" id="PTHR15454">
    <property type="entry name" value="NISCHARIN RELATED"/>
    <property type="match status" value="1"/>
</dbReference>
<gene>
    <name evidence="4" type="ORF">SPRG_01543</name>
</gene>
<keyword evidence="5" id="KW-1185">Reference proteome</keyword>
<organism evidence="4 5">
    <name type="scientific">Saprolegnia parasitica (strain CBS 223.65)</name>
    <dbReference type="NCBI Taxonomy" id="695850"/>
    <lineage>
        <taxon>Eukaryota</taxon>
        <taxon>Sar</taxon>
        <taxon>Stramenopiles</taxon>
        <taxon>Oomycota</taxon>
        <taxon>Saprolegniomycetes</taxon>
        <taxon>Saprolegniales</taxon>
        <taxon>Saprolegniaceae</taxon>
        <taxon>Saprolegnia</taxon>
    </lineage>
</organism>
<dbReference type="InterPro" id="IPR003591">
    <property type="entry name" value="Leu-rich_rpt_typical-subtyp"/>
</dbReference>
<dbReference type="STRING" id="695850.A0A067D5W6"/>
<feature type="region of interest" description="Disordered" evidence="3">
    <location>
        <begin position="577"/>
        <end position="617"/>
    </location>
</feature>
<dbReference type="OMA" id="HRNQSHA"/>
<dbReference type="SUPFAM" id="SSF52075">
    <property type="entry name" value="Outer arm dynein light chain 1"/>
    <property type="match status" value="1"/>
</dbReference>
<evidence type="ECO:0000256" key="3">
    <source>
        <dbReference type="SAM" id="MobiDB-lite"/>
    </source>
</evidence>
<dbReference type="Pfam" id="PF14580">
    <property type="entry name" value="LRR_9"/>
    <property type="match status" value="1"/>
</dbReference>
<evidence type="ECO:0000313" key="5">
    <source>
        <dbReference type="Proteomes" id="UP000030745"/>
    </source>
</evidence>
<dbReference type="SMART" id="SM00365">
    <property type="entry name" value="LRR_SD22"/>
    <property type="match status" value="4"/>
</dbReference>
<dbReference type="OrthoDB" id="7451790at2759"/>
<dbReference type="InterPro" id="IPR001611">
    <property type="entry name" value="Leu-rich_rpt"/>
</dbReference>